<keyword evidence="1" id="KW-0732">Signal</keyword>
<name>A0A3A4BHR8_9ACTN</name>
<organism evidence="2 3">
    <name type="scientific">Bailinhaonella thermotolerans</name>
    <dbReference type="NCBI Taxonomy" id="1070861"/>
    <lineage>
        <taxon>Bacteria</taxon>
        <taxon>Bacillati</taxon>
        <taxon>Actinomycetota</taxon>
        <taxon>Actinomycetes</taxon>
        <taxon>Streptosporangiales</taxon>
        <taxon>Streptosporangiaceae</taxon>
        <taxon>Bailinhaonella</taxon>
    </lineage>
</organism>
<proteinExistence type="predicted"/>
<dbReference type="RefSeq" id="WP_119925653.1">
    <property type="nucleotide sequence ID" value="NZ_QZEY01000002.1"/>
</dbReference>
<dbReference type="AlphaFoldDB" id="A0A3A4BHR8"/>
<protein>
    <recommendedName>
        <fullName evidence="4">Alpha/beta fold hydrolase</fullName>
    </recommendedName>
</protein>
<evidence type="ECO:0000313" key="3">
    <source>
        <dbReference type="Proteomes" id="UP000265768"/>
    </source>
</evidence>
<comment type="caution">
    <text evidence="2">The sequence shown here is derived from an EMBL/GenBank/DDBJ whole genome shotgun (WGS) entry which is preliminary data.</text>
</comment>
<dbReference type="EMBL" id="QZEY01000002">
    <property type="protein sequence ID" value="RJL34352.1"/>
    <property type="molecule type" value="Genomic_DNA"/>
</dbReference>
<accession>A0A3A4BHR8</accession>
<feature type="chain" id="PRO_5039137798" description="Alpha/beta fold hydrolase" evidence="1">
    <location>
        <begin position="20"/>
        <end position="401"/>
    </location>
</feature>
<dbReference type="Proteomes" id="UP000265768">
    <property type="component" value="Unassembled WGS sequence"/>
</dbReference>
<feature type="signal peptide" evidence="1">
    <location>
        <begin position="1"/>
        <end position="19"/>
    </location>
</feature>
<dbReference type="OrthoDB" id="4052612at2"/>
<dbReference type="InterPro" id="IPR029058">
    <property type="entry name" value="AB_hydrolase_fold"/>
</dbReference>
<dbReference type="Gene3D" id="3.40.50.1820">
    <property type="entry name" value="alpha/beta hydrolase"/>
    <property type="match status" value="1"/>
</dbReference>
<dbReference type="SUPFAM" id="SSF53474">
    <property type="entry name" value="alpha/beta-Hydrolases"/>
    <property type="match status" value="1"/>
</dbReference>
<evidence type="ECO:0000313" key="2">
    <source>
        <dbReference type="EMBL" id="RJL34352.1"/>
    </source>
</evidence>
<keyword evidence="3" id="KW-1185">Reference proteome</keyword>
<sequence length="401" mass="42192">MRVLWIVALLGALAGVAGAPPAASAETGPGDRAVAALGEGPGKAPPAERGDGWARTRVEVRDETWPLVVDVLVSTRRAPRRILYMLPGGGLNFEANYFTPRERNLAHFMRERGYLVIGITPREASLPAGHNGAELAGWGLAEHRRDVAKVVSAVDRALRMPYDVLGHSAGGALALDFAATAPGRLGRVLVIDTTGPYPPGDLRDRARASLAACRGLAERGVHGAGNSTGALIRAALTDPAGPAAAFPVRHPTGEPLTNAGAAHYALVHTAKTPGLFNWIYKQGIGAGSYAFGDVPARDRFALAHTPLTVFDEAFRRAGSGIVVTALLCDLFAVWAADPSYSIDWAAIEAEVVWVNAGLGRGDHPEGAALIPRSVFKLVPGYGHGDPVWSATASRDFWPLLT</sequence>
<reference evidence="2 3" key="1">
    <citation type="submission" date="2018-09" db="EMBL/GenBank/DDBJ databases">
        <title>YIM 75507 draft genome.</title>
        <authorList>
            <person name="Tang S."/>
            <person name="Feng Y."/>
        </authorList>
    </citation>
    <scope>NUCLEOTIDE SEQUENCE [LARGE SCALE GENOMIC DNA]</scope>
    <source>
        <strain evidence="2 3">YIM 75507</strain>
    </source>
</reference>
<evidence type="ECO:0008006" key="4">
    <source>
        <dbReference type="Google" id="ProtNLM"/>
    </source>
</evidence>
<gene>
    <name evidence="2" type="ORF">D5H75_07880</name>
</gene>
<evidence type="ECO:0000256" key="1">
    <source>
        <dbReference type="SAM" id="SignalP"/>
    </source>
</evidence>